<comment type="caution">
    <text evidence="1">The sequence shown here is derived from an EMBL/GenBank/DDBJ whole genome shotgun (WGS) entry which is preliminary data.</text>
</comment>
<gene>
    <name evidence="1" type="ORF">H4W29_004503</name>
</gene>
<dbReference type="EMBL" id="JADBEC010000002">
    <property type="protein sequence ID" value="MBE1507258.1"/>
    <property type="molecule type" value="Genomic_DNA"/>
</dbReference>
<proteinExistence type="predicted"/>
<dbReference type="RefSeq" id="WP_192731020.1">
    <property type="nucleotide sequence ID" value="NZ_BAAAVL010000004.1"/>
</dbReference>
<keyword evidence="2" id="KW-1185">Reference proteome</keyword>
<evidence type="ECO:0000313" key="1">
    <source>
        <dbReference type="EMBL" id="MBE1507258.1"/>
    </source>
</evidence>
<accession>A0ABR9IVQ1</accession>
<dbReference type="Proteomes" id="UP000620262">
    <property type="component" value="Unassembled WGS sequence"/>
</dbReference>
<organism evidence="1 2">
    <name type="scientific">Rhizobium viscosum</name>
    <name type="common">Arthrobacter viscosus</name>
    <dbReference type="NCBI Taxonomy" id="1673"/>
    <lineage>
        <taxon>Bacteria</taxon>
        <taxon>Pseudomonadati</taxon>
        <taxon>Pseudomonadota</taxon>
        <taxon>Alphaproteobacteria</taxon>
        <taxon>Hyphomicrobiales</taxon>
        <taxon>Rhizobiaceae</taxon>
        <taxon>Rhizobium/Agrobacterium group</taxon>
        <taxon>Rhizobium</taxon>
    </lineage>
</organism>
<evidence type="ECO:0000313" key="2">
    <source>
        <dbReference type="Proteomes" id="UP000620262"/>
    </source>
</evidence>
<reference evidence="1 2" key="1">
    <citation type="submission" date="2020-10" db="EMBL/GenBank/DDBJ databases">
        <title>Sequencing the genomes of 1000 actinobacteria strains.</title>
        <authorList>
            <person name="Klenk H.-P."/>
        </authorList>
    </citation>
    <scope>NUCLEOTIDE SEQUENCE [LARGE SCALE GENOMIC DNA]</scope>
    <source>
        <strain evidence="1 2">DSM 7307</strain>
    </source>
</reference>
<protein>
    <submittedName>
        <fullName evidence="1">Uncharacterized protein</fullName>
    </submittedName>
</protein>
<name>A0ABR9IVQ1_RHIVS</name>
<sequence length="172" mass="19024">MEKAGKKGMNADRLFTLVGMTNTDHDVINAIQANGGSIDTLSPKNLKDLTIDFVRLNDLGVALAFTPKELFSRNYRDPIGSGPYAMSGVFYYPNGAPKVSPYLGSIPFSSRPVGNRDEALAAFGEPQETEEEDGDVYWDIWMKDDRQVKADYNDELAVKTVLVSFPMKAPEH</sequence>